<sequence length="366" mass="39415">MRGWWRGWGRAVVGTAKLCLGVGLPTTDAAAPAEGGWWRACWAGRAAVVAVVALAVAEQAATSLVGPLTGQFYALLTSVNDDHQQQRGAGWPPLSFVGFLARAAAVLLLVASLRALAQAVVGYVGAACRRALTGRMHARYFEGSTYHLLHLRPSPVDNPDQRIAQDVQLLTSSFGQLVYSCATVPIQVGYYGYKTGELLGWWGPFAVLAYFLVGTSISRWLAGPIVARVYAQEAAEGSTEAFSYLGSILNFALLALPVFAGSYADLTAPQLAAKISESSFVTLYLIFAFTSVIQLFTLLSNLVGYYARVHDLLAEMEHLHALQRERRKLRQVVPVEEGGLAVRFEDVSYSTPTSPPIPLVHGDVSG</sequence>
<feature type="transmembrane region" description="Helical" evidence="5">
    <location>
        <begin position="94"/>
        <end position="117"/>
    </location>
</feature>
<dbReference type="RefSeq" id="XP_004348526.1">
    <property type="nucleotide sequence ID" value="XM_004348476.1"/>
</dbReference>
<dbReference type="GO" id="GO:0006635">
    <property type="term" value="P:fatty acid beta-oxidation"/>
    <property type="evidence" value="ECO:0007669"/>
    <property type="project" value="TreeGrafter"/>
</dbReference>
<evidence type="ECO:0000256" key="1">
    <source>
        <dbReference type="ARBA" id="ARBA00022448"/>
    </source>
</evidence>
<feature type="transmembrane region" description="Helical" evidence="5">
    <location>
        <begin position="201"/>
        <end position="222"/>
    </location>
</feature>
<dbReference type="PANTHER" id="PTHR11384">
    <property type="entry name" value="ATP-BINDING CASSETTE, SUB-FAMILY D MEMBER"/>
    <property type="match status" value="1"/>
</dbReference>
<feature type="transmembrane region" description="Helical" evidence="5">
    <location>
        <begin position="242"/>
        <end position="264"/>
    </location>
</feature>
<dbReference type="GO" id="GO:0005778">
    <property type="term" value="C:peroxisomal membrane"/>
    <property type="evidence" value="ECO:0007669"/>
    <property type="project" value="TreeGrafter"/>
</dbReference>
<feature type="domain" description="ABC transmembrane type-1" evidence="6">
    <location>
        <begin position="46"/>
        <end position="238"/>
    </location>
</feature>
<dbReference type="GO" id="GO:0042760">
    <property type="term" value="P:very long-chain fatty acid catabolic process"/>
    <property type="evidence" value="ECO:0007669"/>
    <property type="project" value="TreeGrafter"/>
</dbReference>
<evidence type="ECO:0000259" key="6">
    <source>
        <dbReference type="Pfam" id="PF06472"/>
    </source>
</evidence>
<dbReference type="Gene3D" id="1.20.1560.10">
    <property type="entry name" value="ABC transporter type 1, transmembrane domain"/>
    <property type="match status" value="1"/>
</dbReference>
<name>L8HBH1_ACACF</name>
<proteinExistence type="predicted"/>
<dbReference type="InterPro" id="IPR011527">
    <property type="entry name" value="ABC1_TM_dom"/>
</dbReference>
<feature type="transmembrane region" description="Helical" evidence="5">
    <location>
        <begin position="284"/>
        <end position="307"/>
    </location>
</feature>
<dbReference type="GO" id="GO:0007031">
    <property type="term" value="P:peroxisome organization"/>
    <property type="evidence" value="ECO:0007669"/>
    <property type="project" value="TreeGrafter"/>
</dbReference>
<keyword evidence="4 5" id="KW-0472">Membrane</keyword>
<reference evidence="7 8" key="1">
    <citation type="journal article" date="2013" name="Genome Biol.">
        <title>Genome of Acanthamoeba castellanii highlights extensive lateral gene transfer and early evolution of tyrosine kinase signaling.</title>
        <authorList>
            <person name="Clarke M."/>
            <person name="Lohan A.J."/>
            <person name="Liu B."/>
            <person name="Lagkouvardos I."/>
            <person name="Roy S."/>
            <person name="Zafar N."/>
            <person name="Bertelli C."/>
            <person name="Schilde C."/>
            <person name="Kianianmomeni A."/>
            <person name="Burglin T.R."/>
            <person name="Frech C."/>
            <person name="Turcotte B."/>
            <person name="Kopec K.O."/>
            <person name="Synnott J.M."/>
            <person name="Choo C."/>
            <person name="Paponov I."/>
            <person name="Finkler A."/>
            <person name="Soon Heng Tan C."/>
            <person name="Hutchins A.P."/>
            <person name="Weinmeier T."/>
            <person name="Rattei T."/>
            <person name="Chu J.S."/>
            <person name="Gimenez G."/>
            <person name="Irimia M."/>
            <person name="Rigden D.J."/>
            <person name="Fitzpatrick D.A."/>
            <person name="Lorenzo-Morales J."/>
            <person name="Bateman A."/>
            <person name="Chiu C.H."/>
            <person name="Tang P."/>
            <person name="Hegemann P."/>
            <person name="Fromm H."/>
            <person name="Raoult D."/>
            <person name="Greub G."/>
            <person name="Miranda-Saavedra D."/>
            <person name="Chen N."/>
            <person name="Nash P."/>
            <person name="Ginger M.L."/>
            <person name="Horn M."/>
            <person name="Schaap P."/>
            <person name="Caler L."/>
            <person name="Loftus B."/>
        </authorList>
    </citation>
    <scope>NUCLEOTIDE SEQUENCE [LARGE SCALE GENOMIC DNA]</scope>
    <source>
        <strain evidence="7 8">Neff</strain>
    </source>
</reference>
<dbReference type="GO" id="GO:0015910">
    <property type="term" value="P:long-chain fatty acid import into peroxisome"/>
    <property type="evidence" value="ECO:0007669"/>
    <property type="project" value="TreeGrafter"/>
</dbReference>
<dbReference type="VEuPathDB" id="AmoebaDB:ACA1_158320"/>
<dbReference type="GO" id="GO:0140359">
    <property type="term" value="F:ABC-type transporter activity"/>
    <property type="evidence" value="ECO:0007669"/>
    <property type="project" value="InterPro"/>
</dbReference>
<evidence type="ECO:0000256" key="3">
    <source>
        <dbReference type="ARBA" id="ARBA00022989"/>
    </source>
</evidence>
<dbReference type="Pfam" id="PF06472">
    <property type="entry name" value="ABC_membrane_2"/>
    <property type="match status" value="1"/>
</dbReference>
<dbReference type="GO" id="GO:0005524">
    <property type="term" value="F:ATP binding"/>
    <property type="evidence" value="ECO:0007669"/>
    <property type="project" value="InterPro"/>
</dbReference>
<dbReference type="Proteomes" id="UP000011083">
    <property type="component" value="Unassembled WGS sequence"/>
</dbReference>
<evidence type="ECO:0000313" key="8">
    <source>
        <dbReference type="Proteomes" id="UP000011083"/>
    </source>
</evidence>
<dbReference type="STRING" id="1257118.L8HBH1"/>
<evidence type="ECO:0000313" key="7">
    <source>
        <dbReference type="EMBL" id="ELR22068.1"/>
    </source>
</evidence>
<organism evidence="7 8">
    <name type="scientific">Acanthamoeba castellanii (strain ATCC 30010 / Neff)</name>
    <dbReference type="NCBI Taxonomy" id="1257118"/>
    <lineage>
        <taxon>Eukaryota</taxon>
        <taxon>Amoebozoa</taxon>
        <taxon>Discosea</taxon>
        <taxon>Longamoebia</taxon>
        <taxon>Centramoebida</taxon>
        <taxon>Acanthamoebidae</taxon>
        <taxon>Acanthamoeba</taxon>
    </lineage>
</organism>
<evidence type="ECO:0000256" key="4">
    <source>
        <dbReference type="ARBA" id="ARBA00023136"/>
    </source>
</evidence>
<keyword evidence="3 5" id="KW-1133">Transmembrane helix</keyword>
<gene>
    <name evidence="7" type="ORF">ACA1_158320</name>
</gene>
<dbReference type="GeneID" id="14922990"/>
<dbReference type="InterPro" id="IPR036640">
    <property type="entry name" value="ABC1_TM_sf"/>
</dbReference>
<protein>
    <submittedName>
        <fullName evidence="7">ATPbinding cassette, sub-family D (ALD), member 4, putative</fullName>
    </submittedName>
</protein>
<dbReference type="InterPro" id="IPR050835">
    <property type="entry name" value="ABC_transporter_sub-D"/>
</dbReference>
<dbReference type="OrthoDB" id="422637at2759"/>
<dbReference type="AlphaFoldDB" id="L8HBH1"/>
<keyword evidence="8" id="KW-1185">Reference proteome</keyword>
<dbReference type="GO" id="GO:0005324">
    <property type="term" value="F:long-chain fatty acid transmembrane transporter activity"/>
    <property type="evidence" value="ECO:0007669"/>
    <property type="project" value="TreeGrafter"/>
</dbReference>
<dbReference type="SUPFAM" id="SSF90123">
    <property type="entry name" value="ABC transporter transmembrane region"/>
    <property type="match status" value="1"/>
</dbReference>
<dbReference type="KEGG" id="acan:ACA1_158320"/>
<dbReference type="PANTHER" id="PTHR11384:SF59">
    <property type="entry name" value="LYSOSOMAL COBALAMIN TRANSPORTER ABCD4"/>
    <property type="match status" value="1"/>
</dbReference>
<evidence type="ECO:0000256" key="5">
    <source>
        <dbReference type="SAM" id="Phobius"/>
    </source>
</evidence>
<keyword evidence="1" id="KW-0813">Transport</keyword>
<keyword evidence="2 5" id="KW-0812">Transmembrane</keyword>
<dbReference type="EMBL" id="KB007890">
    <property type="protein sequence ID" value="ELR22068.1"/>
    <property type="molecule type" value="Genomic_DNA"/>
</dbReference>
<evidence type="ECO:0000256" key="2">
    <source>
        <dbReference type="ARBA" id="ARBA00022692"/>
    </source>
</evidence>
<accession>L8HBH1</accession>